<dbReference type="PANTHER" id="PTHR31438:SF1">
    <property type="entry name" value="LYSINE N-ACYLTRANSFERASE C17G9.06C-RELATED"/>
    <property type="match status" value="1"/>
</dbReference>
<organism evidence="3 4">
    <name type="scientific">Malassezia japonica</name>
    <dbReference type="NCBI Taxonomy" id="223818"/>
    <lineage>
        <taxon>Eukaryota</taxon>
        <taxon>Fungi</taxon>
        <taxon>Dikarya</taxon>
        <taxon>Basidiomycota</taxon>
        <taxon>Ustilaginomycotina</taxon>
        <taxon>Malasseziomycetes</taxon>
        <taxon>Malasseziales</taxon>
        <taxon>Malasseziaceae</taxon>
        <taxon>Malassezia</taxon>
    </lineage>
</organism>
<dbReference type="EMBL" id="CP119958">
    <property type="protein sequence ID" value="WFD37433.1"/>
    <property type="molecule type" value="Genomic_DNA"/>
</dbReference>
<dbReference type="Proteomes" id="UP001217754">
    <property type="component" value="Chromosome 1"/>
</dbReference>
<reference evidence="3" key="1">
    <citation type="submission" date="2023-03" db="EMBL/GenBank/DDBJ databases">
        <title>Mating type loci evolution in Malassezia.</title>
        <authorList>
            <person name="Coelho M.A."/>
        </authorList>
    </citation>
    <scope>NUCLEOTIDE SEQUENCE</scope>
    <source>
        <strain evidence="3">CBS 9431</strain>
    </source>
</reference>
<accession>A0AAF0F380</accession>
<dbReference type="InterPro" id="IPR019432">
    <property type="entry name" value="Acyltransferase_MbtK/IucB-like"/>
</dbReference>
<dbReference type="GO" id="GO:0019290">
    <property type="term" value="P:siderophore biosynthetic process"/>
    <property type="evidence" value="ECO:0007669"/>
    <property type="project" value="InterPro"/>
</dbReference>
<dbReference type="GeneID" id="85224026"/>
<dbReference type="GO" id="GO:0016410">
    <property type="term" value="F:N-acyltransferase activity"/>
    <property type="evidence" value="ECO:0007669"/>
    <property type="project" value="TreeGrafter"/>
</dbReference>
<dbReference type="SMART" id="SM01006">
    <property type="entry name" value="AlcB"/>
    <property type="match status" value="1"/>
</dbReference>
<evidence type="ECO:0000259" key="2">
    <source>
        <dbReference type="SMART" id="SM01006"/>
    </source>
</evidence>
<comment type="similarity">
    <text evidence="1">Belongs to the lysine N-acyltransferase MbtK family.</text>
</comment>
<dbReference type="SUPFAM" id="SSF55729">
    <property type="entry name" value="Acyl-CoA N-acyltransferases (Nat)"/>
    <property type="match status" value="1"/>
</dbReference>
<gene>
    <name evidence="3" type="ORF">MJAP1_000377</name>
</gene>
<name>A0AAF0F380_9BASI</name>
<dbReference type="Pfam" id="PF13523">
    <property type="entry name" value="Acetyltransf_8"/>
    <property type="match status" value="1"/>
</dbReference>
<evidence type="ECO:0000313" key="4">
    <source>
        <dbReference type="Proteomes" id="UP001217754"/>
    </source>
</evidence>
<dbReference type="PANTHER" id="PTHR31438">
    <property type="entry name" value="LYSINE N-ACYLTRANSFERASE C17G9.06C-RELATED"/>
    <property type="match status" value="1"/>
</dbReference>
<dbReference type="AlphaFoldDB" id="A0AAF0F380"/>
<evidence type="ECO:0000313" key="3">
    <source>
        <dbReference type="EMBL" id="WFD37433.1"/>
    </source>
</evidence>
<keyword evidence="4" id="KW-1185">Reference proteome</keyword>
<protein>
    <recommendedName>
        <fullName evidence="2">Acyltransferase MbtK/IucB-like conserved domain-containing protein</fullName>
    </recommendedName>
</protein>
<sequence length="433" mass="47877">MSGWLAKKAVWPTAVPEKTFQLLIGADTLVEVKVQHGGAQEGREAVHIVTPTATGHGRALIAADVAMHVVPPCAPYTHPSQEPNDNSLNARSKRMAHVELIGGNDLSLLNVWALTYIFFTLWPDQEYFVLQTRSAPSSGAWVVPLLASGLAVPHPADTQARKTSVDADASGEVLVSRAAFWQGAGPLPAGGWVPVLDSDATYPHLAQSHRAAPSGLAVGTLHPARAPKLGLWNVQHATLPLYRRYIPEIGQTLSFRLASSLSETDVDLLHRWHATDRVNTGWRQDMPREEHRKYLAEQEASSDSIALIGEWDGEPFGYVEIYHAKENALRNYFDAGDYDRGFHALVGEEKFRGPHRVRSWMGSVIHLLFLLDPRTMRVVSEPRASNTKMVEYECMCGGHVEKLIDLPHKRAALVFIPRERFFQLCPVGPLPTV</sequence>
<dbReference type="InterPro" id="IPR016181">
    <property type="entry name" value="Acyl_CoA_acyltransferase"/>
</dbReference>
<feature type="domain" description="Acyltransferase MbtK/IucB-like conserved" evidence="2">
    <location>
        <begin position="259"/>
        <end position="305"/>
    </location>
</feature>
<proteinExistence type="inferred from homology"/>
<dbReference type="Gene3D" id="3.40.630.30">
    <property type="match status" value="1"/>
</dbReference>
<evidence type="ECO:0000256" key="1">
    <source>
        <dbReference type="ARBA" id="ARBA00009893"/>
    </source>
</evidence>
<dbReference type="RefSeq" id="XP_060120330.1">
    <property type="nucleotide sequence ID" value="XM_060264347.1"/>
</dbReference>